<keyword evidence="7" id="KW-1185">Reference proteome</keyword>
<evidence type="ECO:0000256" key="5">
    <source>
        <dbReference type="ARBA" id="ARBA00023285"/>
    </source>
</evidence>
<dbReference type="InterPro" id="IPR036724">
    <property type="entry name" value="Cobalamin-bd_sf"/>
</dbReference>
<keyword evidence="5" id="KW-0170">Cobalt</keyword>
<dbReference type="GO" id="GO:0004494">
    <property type="term" value="F:methylmalonyl-CoA mutase activity"/>
    <property type="evidence" value="ECO:0007669"/>
    <property type="project" value="TreeGrafter"/>
</dbReference>
<dbReference type="InterPro" id="IPR006158">
    <property type="entry name" value="Cobalamin-bd"/>
</dbReference>
<evidence type="ECO:0000313" key="6">
    <source>
        <dbReference type="EMBL" id="CAB4028373.1"/>
    </source>
</evidence>
<evidence type="ECO:0000256" key="4">
    <source>
        <dbReference type="ARBA" id="ARBA00023235"/>
    </source>
</evidence>
<dbReference type="GO" id="GO:0046872">
    <property type="term" value="F:metal ion binding"/>
    <property type="evidence" value="ECO:0007669"/>
    <property type="project" value="UniProtKB-KW"/>
</dbReference>
<dbReference type="PANTHER" id="PTHR48101:SF4">
    <property type="entry name" value="METHYLMALONYL-COA MUTASE, MITOCHONDRIAL"/>
    <property type="match status" value="1"/>
</dbReference>
<dbReference type="PROSITE" id="PS51332">
    <property type="entry name" value="B12_BINDING"/>
    <property type="match status" value="1"/>
</dbReference>
<name>A0A7D9JFP1_PARCT</name>
<reference evidence="6" key="1">
    <citation type="submission" date="2020-04" db="EMBL/GenBank/DDBJ databases">
        <authorList>
            <person name="Alioto T."/>
            <person name="Alioto T."/>
            <person name="Gomez Garrido J."/>
        </authorList>
    </citation>
    <scope>NUCLEOTIDE SEQUENCE</scope>
    <source>
        <strain evidence="6">A484AB</strain>
    </source>
</reference>
<protein>
    <submittedName>
        <fullName evidence="6">Methylmalonyl- mutase, mitochondrial-like</fullName>
    </submittedName>
</protein>
<keyword evidence="4" id="KW-0413">Isomerase</keyword>
<feature type="non-terminal residue" evidence="6">
    <location>
        <position position="1"/>
    </location>
</feature>
<evidence type="ECO:0000256" key="3">
    <source>
        <dbReference type="ARBA" id="ARBA00022723"/>
    </source>
</evidence>
<dbReference type="AlphaFoldDB" id="A0A7D9JFP1"/>
<organism evidence="6 7">
    <name type="scientific">Paramuricea clavata</name>
    <name type="common">Red gorgonian</name>
    <name type="synonym">Violescent sea-whip</name>
    <dbReference type="NCBI Taxonomy" id="317549"/>
    <lineage>
        <taxon>Eukaryota</taxon>
        <taxon>Metazoa</taxon>
        <taxon>Cnidaria</taxon>
        <taxon>Anthozoa</taxon>
        <taxon>Octocorallia</taxon>
        <taxon>Malacalcyonacea</taxon>
        <taxon>Plexauridae</taxon>
        <taxon>Paramuricea</taxon>
    </lineage>
</organism>
<sequence length="126" mass="13642">MEKVFGRHVASDRMVSGAYKSEYGDSDEITQCLNEVAKFVEAEGRRPRILVAKMGQDGHDRGAKVIATSFADLGFDVDIGPLFQTPEEVAQQACDADVHVVGISTQAAGHRTLVPQLVEALKAKDK</sequence>
<dbReference type="NCBIfam" id="TIGR00640">
    <property type="entry name" value="acid_CoA_mut_C"/>
    <property type="match status" value="1"/>
</dbReference>
<comment type="cofactor">
    <cofactor evidence="1">
        <name>adenosylcob(III)alamin</name>
        <dbReference type="ChEBI" id="CHEBI:18408"/>
    </cofactor>
</comment>
<dbReference type="GO" id="GO:0005739">
    <property type="term" value="C:mitochondrion"/>
    <property type="evidence" value="ECO:0007669"/>
    <property type="project" value="TreeGrafter"/>
</dbReference>
<dbReference type="GO" id="GO:0031419">
    <property type="term" value="F:cobalamin binding"/>
    <property type="evidence" value="ECO:0007669"/>
    <property type="project" value="UniProtKB-KW"/>
</dbReference>
<evidence type="ECO:0000256" key="1">
    <source>
        <dbReference type="ARBA" id="ARBA00001922"/>
    </source>
</evidence>
<dbReference type="Pfam" id="PF02310">
    <property type="entry name" value="B12-binding"/>
    <property type="match status" value="1"/>
</dbReference>
<proteinExistence type="predicted"/>
<evidence type="ECO:0000313" key="7">
    <source>
        <dbReference type="Proteomes" id="UP001152795"/>
    </source>
</evidence>
<keyword evidence="3" id="KW-0479">Metal-binding</keyword>
<gene>
    <name evidence="6" type="ORF">PACLA_8A026001</name>
</gene>
<comment type="caution">
    <text evidence="6">The sequence shown here is derived from an EMBL/GenBank/DDBJ whole genome shotgun (WGS) entry which is preliminary data.</text>
</comment>
<dbReference type="OrthoDB" id="198977at2759"/>
<dbReference type="InterPro" id="IPR006159">
    <property type="entry name" value="Acid_CoA_mut_C"/>
</dbReference>
<dbReference type="SUPFAM" id="SSF52242">
    <property type="entry name" value="Cobalamin (vitamin B12)-binding domain"/>
    <property type="match status" value="1"/>
</dbReference>
<evidence type="ECO:0000256" key="2">
    <source>
        <dbReference type="ARBA" id="ARBA00022628"/>
    </source>
</evidence>
<dbReference type="EMBL" id="CACRXK020015441">
    <property type="protein sequence ID" value="CAB4028373.1"/>
    <property type="molecule type" value="Genomic_DNA"/>
</dbReference>
<keyword evidence="2" id="KW-0846">Cobalamin</keyword>
<dbReference type="GO" id="GO:0019678">
    <property type="term" value="P:propionate metabolic process, methylmalonyl pathway"/>
    <property type="evidence" value="ECO:0007669"/>
    <property type="project" value="TreeGrafter"/>
</dbReference>
<dbReference type="PANTHER" id="PTHR48101">
    <property type="entry name" value="METHYLMALONYL-COA MUTASE, MITOCHONDRIAL-RELATED"/>
    <property type="match status" value="1"/>
</dbReference>
<dbReference type="Proteomes" id="UP001152795">
    <property type="component" value="Unassembled WGS sequence"/>
</dbReference>
<accession>A0A7D9JFP1</accession>
<dbReference type="Gene3D" id="3.40.50.280">
    <property type="entry name" value="Cobalamin-binding domain"/>
    <property type="match status" value="1"/>
</dbReference>